<dbReference type="PANTHER" id="PTHR36984">
    <property type="entry name" value="CRISPR-ASSOCIATED ENDORIBONUCLEASE CAS6 1"/>
    <property type="match status" value="1"/>
</dbReference>
<dbReference type="PANTHER" id="PTHR36984:SF1">
    <property type="entry name" value="CRISPR-ASSOCIATED ENDORIBONUCLEASE CAS6 1"/>
    <property type="match status" value="1"/>
</dbReference>
<dbReference type="Proteomes" id="UP000616143">
    <property type="component" value="Unassembled WGS sequence"/>
</dbReference>
<accession>A0A348B596</accession>
<gene>
    <name evidence="9" type="primary">cas6_3</name>
    <name evidence="9" type="ORF">GCM10007116_03430</name>
    <name evidence="8" type="ORF">HS1genome_1737</name>
</gene>
<dbReference type="GO" id="GO:0003723">
    <property type="term" value="F:RNA binding"/>
    <property type="evidence" value="ECO:0007669"/>
    <property type="project" value="UniProtKB-KW"/>
</dbReference>
<reference evidence="10" key="2">
    <citation type="submission" date="2018-04" db="EMBL/GenBank/DDBJ databases">
        <title>Complete genome sequence of Sulfodiicoccus acidiphilus strain HS-1.</title>
        <authorList>
            <person name="Sakai H.D."/>
            <person name="Kurosawa N."/>
        </authorList>
    </citation>
    <scope>NUCLEOTIDE SEQUENCE [LARGE SCALE GENOMIC DNA]</scope>
    <source>
        <strain evidence="10">HS-1</strain>
    </source>
</reference>
<name>A0A348B596_9CREN</name>
<dbReference type="GeneID" id="38667221"/>
<dbReference type="GO" id="GO:0051607">
    <property type="term" value="P:defense response to virus"/>
    <property type="evidence" value="ECO:0007669"/>
    <property type="project" value="UniProtKB-KW"/>
</dbReference>
<reference evidence="8" key="3">
    <citation type="journal article" date="2019" name="BMC Res. Notes">
        <title>Complete genome sequence of the Sulfodiicoccus acidiphilus strain HS-1T, the first crenarchaeon that lacks polB3, isolated from an acidic hot spring in Ohwaku-dani, Hakone, Japan.</title>
        <authorList>
            <person name="Sakai H.D."/>
            <person name="Kurosawa N."/>
        </authorList>
    </citation>
    <scope>NUCLEOTIDE SEQUENCE</scope>
    <source>
        <strain evidence="8">HS-1</strain>
    </source>
</reference>
<dbReference type="PIRSF" id="PIRSF005054">
    <property type="entry name" value="PF1131"/>
    <property type="match status" value="1"/>
</dbReference>
<dbReference type="Gene3D" id="3.30.70.1900">
    <property type="match status" value="1"/>
</dbReference>
<evidence type="ECO:0000256" key="3">
    <source>
        <dbReference type="ARBA" id="ARBA00023118"/>
    </source>
</evidence>
<protein>
    <recommendedName>
        <fullName evidence="4">CRISPR-associated endoribonuclease</fullName>
    </recommendedName>
</protein>
<dbReference type="AlphaFoldDB" id="A0A348B596"/>
<dbReference type="OrthoDB" id="43942at2157"/>
<reference evidence="9" key="1">
    <citation type="journal article" date="2014" name="Int. J. Syst. Evol. Microbiol.">
        <title>Complete genome sequence of Corynebacterium casei LMG S-19264T (=DSM 44701T), isolated from a smear-ripened cheese.</title>
        <authorList>
            <consortium name="US DOE Joint Genome Institute (JGI-PGF)"/>
            <person name="Walter F."/>
            <person name="Albersmeier A."/>
            <person name="Kalinowski J."/>
            <person name="Ruckert C."/>
        </authorList>
    </citation>
    <scope>NUCLEOTIDE SEQUENCE</scope>
    <source>
        <strain evidence="9">JCM 31740</strain>
    </source>
</reference>
<keyword evidence="2" id="KW-0694">RNA-binding</keyword>
<dbReference type="InterPro" id="IPR045747">
    <property type="entry name" value="CRISPR-assoc_prot_Cas6_N_sf"/>
</dbReference>
<comment type="similarity">
    <text evidence="1 4">Belongs to the CRISPR-associated protein Cas6/Cse3/CasE family.</text>
</comment>
<dbReference type="GO" id="GO:0016788">
    <property type="term" value="F:hydrolase activity, acting on ester bonds"/>
    <property type="evidence" value="ECO:0007669"/>
    <property type="project" value="InterPro"/>
</dbReference>
<evidence type="ECO:0000259" key="7">
    <source>
        <dbReference type="Pfam" id="PF01881"/>
    </source>
</evidence>
<evidence type="ECO:0000256" key="5">
    <source>
        <dbReference type="PIRSR" id="PIRSR005054-1"/>
    </source>
</evidence>
<dbReference type="InterPro" id="IPR010156">
    <property type="entry name" value="CRISPR-assoc_prot_Cas6"/>
</dbReference>
<reference evidence="9" key="4">
    <citation type="submission" date="2020-09" db="EMBL/GenBank/DDBJ databases">
        <authorList>
            <person name="Sun Q."/>
            <person name="Ohkuma M."/>
        </authorList>
    </citation>
    <scope>NUCLEOTIDE SEQUENCE</scope>
    <source>
        <strain evidence="9">JCM 31740</strain>
    </source>
</reference>
<evidence type="ECO:0000256" key="1">
    <source>
        <dbReference type="ARBA" id="ARBA00005937"/>
    </source>
</evidence>
<evidence type="ECO:0000313" key="8">
    <source>
        <dbReference type="EMBL" id="BBD73348.1"/>
    </source>
</evidence>
<feature type="active site" description="Proton acceptor" evidence="6">
    <location>
        <position position="27"/>
    </location>
</feature>
<dbReference type="EMBL" id="BMQS01000003">
    <property type="protein sequence ID" value="GGT88925.1"/>
    <property type="molecule type" value="Genomic_DNA"/>
</dbReference>
<dbReference type="KEGG" id="sacd:HS1genome_1737"/>
<dbReference type="RefSeq" id="WP_126450498.1">
    <property type="nucleotide sequence ID" value="NZ_AP018553.1"/>
</dbReference>
<dbReference type="CDD" id="cd21140">
    <property type="entry name" value="Cas6_I-like"/>
    <property type="match status" value="1"/>
</dbReference>
<dbReference type="EMBL" id="AP018553">
    <property type="protein sequence ID" value="BBD73348.1"/>
    <property type="molecule type" value="Genomic_DNA"/>
</dbReference>
<evidence type="ECO:0000313" key="9">
    <source>
        <dbReference type="EMBL" id="GGT88925.1"/>
    </source>
</evidence>
<comment type="function">
    <text evidence="4">CRISPR (clustered regularly interspaced short palindromic repeat), is an adaptive immune system that provides protection against mobile genetic elements (viruses, transposable elements and conjugative plasmids). CRISPR clusters contain sequences complementary to antecedent mobile elements and target invading nucleic acids. CRISPR clusters are transcribed and processed into CRISPR RNA (crRNA).</text>
</comment>
<dbReference type="InterPro" id="IPR049435">
    <property type="entry name" value="Cas_Cas6_C"/>
</dbReference>
<evidence type="ECO:0000256" key="6">
    <source>
        <dbReference type="PIRSR" id="PIRSR005054-50"/>
    </source>
</evidence>
<evidence type="ECO:0000256" key="4">
    <source>
        <dbReference type="PIRNR" id="PIRNR005054"/>
    </source>
</evidence>
<keyword evidence="3" id="KW-0051">Antiviral defense</keyword>
<dbReference type="Proteomes" id="UP000276741">
    <property type="component" value="Chromosome"/>
</dbReference>
<keyword evidence="10" id="KW-1185">Reference proteome</keyword>
<feature type="active site" description="Proton donor" evidence="6">
    <location>
        <position position="39"/>
    </location>
</feature>
<dbReference type="Pfam" id="PF01881">
    <property type="entry name" value="Cas_Cas6_C"/>
    <property type="match status" value="1"/>
</dbReference>
<dbReference type="Pfam" id="PF21350">
    <property type="entry name" value="Cas6_I-A"/>
    <property type="match status" value="1"/>
</dbReference>
<sequence>MRVCLKLRVLSGEVPVHYNYLVQSLIYRRLPERTRKLLHDGGVKEGPRRFKLFTFSRLYGDFTRRGEDLVFKDFVYLCVSSVFSKQMKALMKNFGEHPEVRIGKAKLTVDSMRVVKFPNLENREFYTLSPVVVTKKTEVTKYLLPHQEEYSLWLELNVKRKVKVVTGREIKSPVRVRFLKWRRTVTMYKGNVVVGAMGRFKFNAPKTAIMIGYLAGLGTKNSQGFGMFEFQGISVRDLLG</sequence>
<dbReference type="NCBIfam" id="TIGR01877">
    <property type="entry name" value="cas_cas6"/>
    <property type="match status" value="1"/>
</dbReference>
<feature type="site" description="Transition state stabilizer" evidence="5">
    <location>
        <position position="51"/>
    </location>
</feature>
<organism evidence="8 10">
    <name type="scientific">Sulfodiicoccus acidiphilus</name>
    <dbReference type="NCBI Taxonomy" id="1670455"/>
    <lineage>
        <taxon>Archaea</taxon>
        <taxon>Thermoproteota</taxon>
        <taxon>Thermoprotei</taxon>
        <taxon>Sulfolobales</taxon>
        <taxon>Sulfolobaceae</taxon>
        <taxon>Sulfodiicoccus</taxon>
    </lineage>
</organism>
<evidence type="ECO:0000256" key="2">
    <source>
        <dbReference type="ARBA" id="ARBA00022884"/>
    </source>
</evidence>
<proteinExistence type="inferred from homology"/>
<dbReference type="Gene3D" id="3.30.70.1890">
    <property type="match status" value="1"/>
</dbReference>
<feature type="domain" description="CRISPR associated protein Cas6 C-terminal" evidence="7">
    <location>
        <begin position="123"/>
        <end position="229"/>
    </location>
</feature>
<evidence type="ECO:0000313" key="10">
    <source>
        <dbReference type="Proteomes" id="UP000276741"/>
    </source>
</evidence>